<keyword evidence="3" id="KW-1185">Reference proteome</keyword>
<accession>A0A226ELI5</accession>
<evidence type="ECO:0000313" key="2">
    <source>
        <dbReference type="EMBL" id="OXA58492.1"/>
    </source>
</evidence>
<feature type="transmembrane region" description="Helical" evidence="1">
    <location>
        <begin position="146"/>
        <end position="168"/>
    </location>
</feature>
<name>A0A226ELI5_FOLCA</name>
<sequence length="182" mass="19951">MSFTETQVIHNLSQSPSRSIVGSFILGNTKTGIEGDDKGLIMTLDSKLGDVIKPINVLPPPPPSRIPVVTSHQFCGLSSLSGWLLRALSYFQNAHLAIVSFTNNMDETIQKKVAHILPLFLYLSLLVLAVQGVVIMVLLAQSLLPLGMWFLMTCISCMGGIFCSTSVITEYDKPYAKRTHIE</sequence>
<dbReference type="OMA" id="YAKRTHI"/>
<gene>
    <name evidence="2" type="ORF">Fcan01_07949</name>
</gene>
<comment type="caution">
    <text evidence="2">The sequence shown here is derived from an EMBL/GenBank/DDBJ whole genome shotgun (WGS) entry which is preliminary data.</text>
</comment>
<evidence type="ECO:0000256" key="1">
    <source>
        <dbReference type="SAM" id="Phobius"/>
    </source>
</evidence>
<protein>
    <submittedName>
        <fullName evidence="2">Uncharacterized protein</fullName>
    </submittedName>
</protein>
<proteinExistence type="predicted"/>
<organism evidence="2 3">
    <name type="scientific">Folsomia candida</name>
    <name type="common">Springtail</name>
    <dbReference type="NCBI Taxonomy" id="158441"/>
    <lineage>
        <taxon>Eukaryota</taxon>
        <taxon>Metazoa</taxon>
        <taxon>Ecdysozoa</taxon>
        <taxon>Arthropoda</taxon>
        <taxon>Hexapoda</taxon>
        <taxon>Collembola</taxon>
        <taxon>Entomobryomorpha</taxon>
        <taxon>Isotomoidea</taxon>
        <taxon>Isotomidae</taxon>
        <taxon>Proisotominae</taxon>
        <taxon>Folsomia</taxon>
    </lineage>
</organism>
<dbReference type="AlphaFoldDB" id="A0A226ELI5"/>
<reference evidence="2 3" key="1">
    <citation type="submission" date="2015-12" db="EMBL/GenBank/DDBJ databases">
        <title>The genome of Folsomia candida.</title>
        <authorList>
            <person name="Faddeeva A."/>
            <person name="Derks M.F."/>
            <person name="Anvar Y."/>
            <person name="Smit S."/>
            <person name="Van Straalen N."/>
            <person name="Roelofs D."/>
        </authorList>
    </citation>
    <scope>NUCLEOTIDE SEQUENCE [LARGE SCALE GENOMIC DNA]</scope>
    <source>
        <strain evidence="2 3">VU population</strain>
        <tissue evidence="2">Whole body</tissue>
    </source>
</reference>
<feature type="transmembrane region" description="Helical" evidence="1">
    <location>
        <begin position="119"/>
        <end position="140"/>
    </location>
</feature>
<evidence type="ECO:0000313" key="3">
    <source>
        <dbReference type="Proteomes" id="UP000198287"/>
    </source>
</evidence>
<keyword evidence="1" id="KW-0812">Transmembrane</keyword>
<dbReference type="EMBL" id="LNIX01000003">
    <property type="protein sequence ID" value="OXA58492.1"/>
    <property type="molecule type" value="Genomic_DNA"/>
</dbReference>
<dbReference type="Proteomes" id="UP000198287">
    <property type="component" value="Unassembled WGS sequence"/>
</dbReference>
<keyword evidence="1" id="KW-0472">Membrane</keyword>
<keyword evidence="1" id="KW-1133">Transmembrane helix</keyword>